<dbReference type="PANTHER" id="PTHR11749">
    <property type="entry name" value="RIBULOSE-5-PHOSPHATE-3-EPIMERASE"/>
    <property type="match status" value="1"/>
</dbReference>
<dbReference type="GO" id="GO:0006098">
    <property type="term" value="P:pentose-phosphate shunt"/>
    <property type="evidence" value="ECO:0007669"/>
    <property type="project" value="UniProtKB-UniRule"/>
</dbReference>
<dbReference type="Proteomes" id="UP000243525">
    <property type="component" value="Unassembled WGS sequence"/>
</dbReference>
<comment type="catalytic activity">
    <reaction evidence="1 10 11">
        <text>D-ribulose 5-phosphate = D-xylulose 5-phosphate</text>
        <dbReference type="Rhea" id="RHEA:13677"/>
        <dbReference type="ChEBI" id="CHEBI:57737"/>
        <dbReference type="ChEBI" id="CHEBI:58121"/>
        <dbReference type="EC" id="5.1.3.1"/>
    </reaction>
</comment>
<evidence type="ECO:0000256" key="2">
    <source>
        <dbReference type="ARBA" id="ARBA00001936"/>
    </source>
</evidence>
<comment type="cofactor">
    <cofactor evidence="5">
        <name>Fe(2+)</name>
        <dbReference type="ChEBI" id="CHEBI:29033"/>
    </cofactor>
</comment>
<dbReference type="GO" id="GO:0019323">
    <property type="term" value="P:pentose catabolic process"/>
    <property type="evidence" value="ECO:0007669"/>
    <property type="project" value="UniProtKB-UniRule"/>
</dbReference>
<dbReference type="HAMAP" id="MF_02227">
    <property type="entry name" value="RPE"/>
    <property type="match status" value="1"/>
</dbReference>
<feature type="active site" description="Proton donor" evidence="10 12">
    <location>
        <position position="176"/>
    </location>
</feature>
<dbReference type="CDD" id="cd00429">
    <property type="entry name" value="RPE"/>
    <property type="match status" value="1"/>
</dbReference>
<feature type="binding site" evidence="10">
    <location>
        <begin position="176"/>
        <end position="178"/>
    </location>
    <ligand>
        <name>substrate</name>
    </ligand>
</feature>
<keyword evidence="16" id="KW-1185">Reference proteome</keyword>
<feature type="binding site" evidence="10 13">
    <location>
        <position position="36"/>
    </location>
    <ligand>
        <name>a divalent metal cation</name>
        <dbReference type="ChEBI" id="CHEBI:60240"/>
    </ligand>
</feature>
<comment type="pathway">
    <text evidence="10">Carbohydrate degradation.</text>
</comment>
<dbReference type="GO" id="GO:0046872">
    <property type="term" value="F:metal ion binding"/>
    <property type="evidence" value="ECO:0007669"/>
    <property type="project" value="UniProtKB-UniRule"/>
</dbReference>
<dbReference type="GO" id="GO:0004750">
    <property type="term" value="F:D-ribulose-phosphate 3-epimerase activity"/>
    <property type="evidence" value="ECO:0007669"/>
    <property type="project" value="UniProtKB-UniRule"/>
</dbReference>
<reference evidence="15 16" key="1">
    <citation type="submission" date="2018-04" db="EMBL/GenBank/DDBJ databases">
        <title>Genomic Encyclopedia of Archaeal and Bacterial Type Strains, Phase II (KMG-II): from individual species to whole genera.</title>
        <authorList>
            <person name="Goeker M."/>
        </authorList>
    </citation>
    <scope>NUCLEOTIDE SEQUENCE [LARGE SCALE GENOMIC DNA]</scope>
    <source>
        <strain evidence="15 16">DSM 28823</strain>
    </source>
</reference>
<keyword evidence="8 10" id="KW-0479">Metal-binding</keyword>
<feature type="binding site" evidence="10 13">
    <location>
        <position position="34"/>
    </location>
    <ligand>
        <name>a divalent metal cation</name>
        <dbReference type="ChEBI" id="CHEBI:60240"/>
    </ligand>
</feature>
<keyword evidence="9 10" id="KW-0413">Isomerase</keyword>
<evidence type="ECO:0000256" key="10">
    <source>
        <dbReference type="HAMAP-Rule" id="MF_02227"/>
    </source>
</evidence>
<feature type="binding site" evidence="14">
    <location>
        <position position="178"/>
    </location>
    <ligand>
        <name>substrate</name>
    </ligand>
</feature>
<gene>
    <name evidence="10" type="primary">rpe</name>
    <name evidence="15" type="ORF">C8N47_11718</name>
</gene>
<comment type="cofactor">
    <cofactor evidence="2">
        <name>Mn(2+)</name>
        <dbReference type="ChEBI" id="CHEBI:29035"/>
    </cofactor>
</comment>
<evidence type="ECO:0000256" key="13">
    <source>
        <dbReference type="PIRSR" id="PIRSR001461-2"/>
    </source>
</evidence>
<feature type="binding site" evidence="10 14">
    <location>
        <begin position="143"/>
        <end position="146"/>
    </location>
    <ligand>
        <name>substrate</name>
    </ligand>
</feature>
<dbReference type="NCBIfam" id="NF004076">
    <property type="entry name" value="PRK05581.1-4"/>
    <property type="match status" value="1"/>
</dbReference>
<dbReference type="InterPro" id="IPR000056">
    <property type="entry name" value="Ribul_P_3_epim-like"/>
</dbReference>
<comment type="similarity">
    <text evidence="6 10 11">Belongs to the ribulose-phosphate 3-epimerase family.</text>
</comment>
<dbReference type="PIRSF" id="PIRSF001461">
    <property type="entry name" value="RPE"/>
    <property type="match status" value="1"/>
</dbReference>
<keyword evidence="13" id="KW-0464">Manganese</keyword>
<feature type="binding site" evidence="10 14">
    <location>
        <position position="67"/>
    </location>
    <ligand>
        <name>substrate</name>
    </ligand>
</feature>
<dbReference type="EC" id="5.1.3.1" evidence="7 10"/>
<dbReference type="FunFam" id="3.20.20.70:FF:000004">
    <property type="entry name" value="Ribulose-phosphate 3-epimerase"/>
    <property type="match status" value="1"/>
</dbReference>
<dbReference type="Pfam" id="PF00834">
    <property type="entry name" value="Ribul_P_3_epim"/>
    <property type="match status" value="1"/>
</dbReference>
<dbReference type="GO" id="GO:0005737">
    <property type="term" value="C:cytoplasm"/>
    <property type="evidence" value="ECO:0007669"/>
    <property type="project" value="UniProtKB-ARBA"/>
</dbReference>
<evidence type="ECO:0000256" key="6">
    <source>
        <dbReference type="ARBA" id="ARBA00009541"/>
    </source>
</evidence>
<dbReference type="InterPro" id="IPR013785">
    <property type="entry name" value="Aldolase_TIM"/>
</dbReference>
<comment type="caution">
    <text evidence="15">The sequence shown here is derived from an EMBL/GenBank/DDBJ whole genome shotgun (WGS) entry which is preliminary data.</text>
</comment>
<feature type="binding site" evidence="10 13">
    <location>
        <position position="67"/>
    </location>
    <ligand>
        <name>a divalent metal cation</name>
        <dbReference type="ChEBI" id="CHEBI:60240"/>
    </ligand>
</feature>
<evidence type="ECO:0000256" key="11">
    <source>
        <dbReference type="PIRNR" id="PIRNR001461"/>
    </source>
</evidence>
<evidence type="ECO:0000256" key="3">
    <source>
        <dbReference type="ARBA" id="ARBA00001941"/>
    </source>
</evidence>
<keyword evidence="10 11" id="KW-0119">Carbohydrate metabolism</keyword>
<accession>A0A2T5BYU6</accession>
<evidence type="ECO:0000256" key="1">
    <source>
        <dbReference type="ARBA" id="ARBA00001782"/>
    </source>
</evidence>
<feature type="binding site" evidence="10 14">
    <location>
        <begin position="198"/>
        <end position="199"/>
    </location>
    <ligand>
        <name>substrate</name>
    </ligand>
</feature>
<dbReference type="SUPFAM" id="SSF51366">
    <property type="entry name" value="Ribulose-phoshate binding barrel"/>
    <property type="match status" value="1"/>
</dbReference>
<evidence type="ECO:0000256" key="9">
    <source>
        <dbReference type="ARBA" id="ARBA00023235"/>
    </source>
</evidence>
<keyword evidence="13" id="KW-0170">Cobalt</keyword>
<dbReference type="Gene3D" id="3.20.20.70">
    <property type="entry name" value="Aldolase class I"/>
    <property type="match status" value="1"/>
</dbReference>
<dbReference type="AlphaFoldDB" id="A0A2T5BYU6"/>
<sequence>MSQIYIAPSILSADFTNLGSDIEMLNNSEADFIHCDVMDGVFVPNISFGIPVIEHVSKMASKPLDVHLMIVNPDQYIESFQKAGASYLTVHYEACTHLHRTIGRIKNAGMKASVCLNPHTPVHLLEDIIQDLDMVLLMSVNPGFGGQSFIENTYEKVRKLRQLIDQKNPSCLIEIDGGVNYQTGAKLVDAGANVLVAGSFVFGSEKPADTIQKLKLV</sequence>
<dbReference type="EMBL" id="QAAD01000017">
    <property type="protein sequence ID" value="PTN07425.1"/>
    <property type="molecule type" value="Genomic_DNA"/>
</dbReference>
<comment type="cofactor">
    <cofactor evidence="10 13">
        <name>a divalent metal cation</name>
        <dbReference type="ChEBI" id="CHEBI:60240"/>
    </cofactor>
    <text evidence="10 13">Binds 1 divalent metal cation per subunit.</text>
</comment>
<protein>
    <recommendedName>
        <fullName evidence="7 10">Ribulose-phosphate 3-epimerase</fullName>
        <ecNumber evidence="7 10">5.1.3.1</ecNumber>
    </recommendedName>
</protein>
<comment type="function">
    <text evidence="10">Catalyzes the reversible epimerization of D-ribulose 5-phosphate to D-xylulose 5-phosphate.</text>
</comment>
<name>A0A2T5BYU6_9BACT</name>
<feature type="active site" description="Proton acceptor" evidence="10 12">
    <location>
        <position position="36"/>
    </location>
</feature>
<organism evidence="15 16">
    <name type="scientific">Mangrovibacterium marinum</name>
    <dbReference type="NCBI Taxonomy" id="1639118"/>
    <lineage>
        <taxon>Bacteria</taxon>
        <taxon>Pseudomonadati</taxon>
        <taxon>Bacteroidota</taxon>
        <taxon>Bacteroidia</taxon>
        <taxon>Marinilabiliales</taxon>
        <taxon>Prolixibacteraceae</taxon>
        <taxon>Mangrovibacterium</taxon>
    </lineage>
</organism>
<feature type="binding site" evidence="10 14">
    <location>
        <position position="9"/>
    </location>
    <ligand>
        <name>substrate</name>
    </ligand>
</feature>
<dbReference type="PROSITE" id="PS01086">
    <property type="entry name" value="RIBUL_P_3_EPIMER_2"/>
    <property type="match status" value="1"/>
</dbReference>
<evidence type="ECO:0000256" key="8">
    <source>
        <dbReference type="ARBA" id="ARBA00022723"/>
    </source>
</evidence>
<dbReference type="InterPro" id="IPR026019">
    <property type="entry name" value="Ribul_P_3_epim"/>
</dbReference>
<dbReference type="NCBIfam" id="TIGR01163">
    <property type="entry name" value="rpe"/>
    <property type="match status" value="1"/>
</dbReference>
<dbReference type="InterPro" id="IPR011060">
    <property type="entry name" value="RibuloseP-bd_barrel"/>
</dbReference>
<dbReference type="OrthoDB" id="1645589at2"/>
<evidence type="ECO:0000256" key="4">
    <source>
        <dbReference type="ARBA" id="ARBA00001947"/>
    </source>
</evidence>
<dbReference type="RefSeq" id="WP_107823262.1">
    <property type="nucleotide sequence ID" value="NZ_OY782574.1"/>
</dbReference>
<evidence type="ECO:0000256" key="14">
    <source>
        <dbReference type="PIRSR" id="PIRSR001461-3"/>
    </source>
</evidence>
<comment type="cofactor">
    <cofactor evidence="3">
        <name>Co(2+)</name>
        <dbReference type="ChEBI" id="CHEBI:48828"/>
    </cofactor>
</comment>
<proteinExistence type="inferred from homology"/>
<evidence type="ECO:0000313" key="15">
    <source>
        <dbReference type="EMBL" id="PTN07425.1"/>
    </source>
</evidence>
<keyword evidence="13" id="KW-0862">Zinc</keyword>
<feature type="binding site" evidence="10 13">
    <location>
        <position position="176"/>
    </location>
    <ligand>
        <name>a divalent metal cation</name>
        <dbReference type="ChEBI" id="CHEBI:60240"/>
    </ligand>
</feature>
<evidence type="ECO:0000256" key="5">
    <source>
        <dbReference type="ARBA" id="ARBA00001954"/>
    </source>
</evidence>
<evidence type="ECO:0000256" key="12">
    <source>
        <dbReference type="PIRSR" id="PIRSR001461-1"/>
    </source>
</evidence>
<evidence type="ECO:0000256" key="7">
    <source>
        <dbReference type="ARBA" id="ARBA00013188"/>
    </source>
</evidence>
<comment type="cofactor">
    <cofactor evidence="4">
        <name>Zn(2+)</name>
        <dbReference type="ChEBI" id="CHEBI:29105"/>
    </cofactor>
</comment>
<evidence type="ECO:0000313" key="16">
    <source>
        <dbReference type="Proteomes" id="UP000243525"/>
    </source>
</evidence>